<gene>
    <name evidence="1" type="ORF">AHOG_09485</name>
</gene>
<evidence type="ECO:0000313" key="1">
    <source>
        <dbReference type="EMBL" id="ASO19541.1"/>
    </source>
</evidence>
<name>A0A221W1V3_9PSEU</name>
<accession>A0A221W1V3</accession>
<organism evidence="1 2">
    <name type="scientific">Actinoalloteichus hoggarensis</name>
    <dbReference type="NCBI Taxonomy" id="1470176"/>
    <lineage>
        <taxon>Bacteria</taxon>
        <taxon>Bacillati</taxon>
        <taxon>Actinomycetota</taxon>
        <taxon>Actinomycetes</taxon>
        <taxon>Pseudonocardiales</taxon>
        <taxon>Pseudonocardiaceae</taxon>
        <taxon>Actinoalloteichus</taxon>
    </lineage>
</organism>
<dbReference type="EMBL" id="CP022521">
    <property type="protein sequence ID" value="ASO19541.1"/>
    <property type="molecule type" value="Genomic_DNA"/>
</dbReference>
<evidence type="ECO:0000313" key="2">
    <source>
        <dbReference type="Proteomes" id="UP000204221"/>
    </source>
</evidence>
<proteinExistence type="predicted"/>
<protein>
    <submittedName>
        <fullName evidence="1">Uncharacterized protein</fullName>
    </submittedName>
</protein>
<dbReference type="Proteomes" id="UP000204221">
    <property type="component" value="Chromosome"/>
</dbReference>
<sequence length="59" mass="6525">MAPACSERGNAGQSYGEVFDVEMDGNTHRVVVAIGSNGYIVTAHPLNLYDKVRPNRYRK</sequence>
<reference evidence="1 2" key="1">
    <citation type="submission" date="2017-07" db="EMBL/GenBank/DDBJ databases">
        <title>Complete genome sequence of Actinoalloteichus hoggarensis DSM 45943, type strain of Actinoalloteichus hoggarensis.</title>
        <authorList>
            <person name="Ruckert C."/>
            <person name="Nouioui I."/>
            <person name="Willmese J."/>
            <person name="van Wezel G."/>
            <person name="Klenk H.-P."/>
            <person name="Kalinowski J."/>
            <person name="Zotchev S.B."/>
        </authorList>
    </citation>
    <scope>NUCLEOTIDE SEQUENCE [LARGE SCALE GENOMIC DNA]</scope>
    <source>
        <strain evidence="1 2">DSM 45943</strain>
    </source>
</reference>
<dbReference type="AlphaFoldDB" id="A0A221W1V3"/>
<dbReference type="KEGG" id="ahg:AHOG_09485"/>
<keyword evidence="2" id="KW-1185">Reference proteome</keyword>